<feature type="region of interest" description="Disordered" evidence="6">
    <location>
        <begin position="304"/>
        <end position="323"/>
    </location>
</feature>
<organism evidence="8 9">
    <name type="scientific">Tripterygium wilfordii</name>
    <name type="common">Thunder God vine</name>
    <dbReference type="NCBI Taxonomy" id="458696"/>
    <lineage>
        <taxon>Eukaryota</taxon>
        <taxon>Viridiplantae</taxon>
        <taxon>Streptophyta</taxon>
        <taxon>Embryophyta</taxon>
        <taxon>Tracheophyta</taxon>
        <taxon>Spermatophyta</taxon>
        <taxon>Magnoliopsida</taxon>
        <taxon>eudicotyledons</taxon>
        <taxon>Gunneridae</taxon>
        <taxon>Pentapetalae</taxon>
        <taxon>rosids</taxon>
        <taxon>fabids</taxon>
        <taxon>Celastrales</taxon>
        <taxon>Celastraceae</taxon>
        <taxon>Tripterygium</taxon>
    </lineage>
</organism>
<evidence type="ECO:0000259" key="7">
    <source>
        <dbReference type="PROSITE" id="PS50103"/>
    </source>
</evidence>
<evidence type="ECO:0000313" key="8">
    <source>
        <dbReference type="EMBL" id="KAF5738688.1"/>
    </source>
</evidence>
<evidence type="ECO:0000256" key="1">
    <source>
        <dbReference type="ARBA" id="ARBA00022723"/>
    </source>
</evidence>
<dbReference type="InterPro" id="IPR000571">
    <property type="entry name" value="Znf_CCCH"/>
</dbReference>
<evidence type="ECO:0000256" key="5">
    <source>
        <dbReference type="PROSITE-ProRule" id="PRU00723"/>
    </source>
</evidence>
<evidence type="ECO:0000256" key="2">
    <source>
        <dbReference type="ARBA" id="ARBA00022771"/>
    </source>
</evidence>
<keyword evidence="2 5" id="KW-0863">Zinc-finger</keyword>
<evidence type="ECO:0000256" key="6">
    <source>
        <dbReference type="SAM" id="MobiDB-lite"/>
    </source>
</evidence>
<dbReference type="PROSITE" id="PS50103">
    <property type="entry name" value="ZF_C3H1"/>
    <property type="match status" value="2"/>
</dbReference>
<feature type="region of interest" description="Disordered" evidence="6">
    <location>
        <begin position="191"/>
        <end position="212"/>
    </location>
</feature>
<sequence>MERYGRGQEGGNRIRPWRGAVQEPRPDLKGAARAGVEEYPERMGCPVCQYYLRIGSCKFGASCKYHHPRQGAGTVSPVSLNYYGYPLCPGEKECSYYVKTGQCKFGATCKFHHPQPANIQVQAPAVPAQVAPEPSQVPQPAIYQSVLYPSVPSSQQYEVSPVGIPSTQPTVGSGSVYGVAQLSPSIPGYTGPYQPLPSSTGPSSSSQKEYPLTERSGQPECQYFMKTGTVNLDPCVDTIIHWNWLRKAHLLFLAPWISLYVRIAAWIKSGYGKDSSLTRMSSSLSTSSGSVGSVFSASIPYSSMQQSSQSSGHAAGSSVEGTP</sequence>
<dbReference type="InterPro" id="IPR050974">
    <property type="entry name" value="Plant_ZF_CCCH"/>
</dbReference>
<evidence type="ECO:0000256" key="4">
    <source>
        <dbReference type="ARBA" id="ARBA00023125"/>
    </source>
</evidence>
<dbReference type="Proteomes" id="UP000593562">
    <property type="component" value="Unassembled WGS sequence"/>
</dbReference>
<dbReference type="SMART" id="SM00356">
    <property type="entry name" value="ZnF_C3H1"/>
    <property type="match status" value="2"/>
</dbReference>
<keyword evidence="9" id="KW-1185">Reference proteome</keyword>
<feature type="region of interest" description="Disordered" evidence="6">
    <location>
        <begin position="1"/>
        <end position="21"/>
    </location>
</feature>
<gene>
    <name evidence="8" type="ORF">HS088_TW13G01589</name>
</gene>
<proteinExistence type="predicted"/>
<dbReference type="GO" id="GO:0008270">
    <property type="term" value="F:zinc ion binding"/>
    <property type="evidence" value="ECO:0007669"/>
    <property type="project" value="UniProtKB-KW"/>
</dbReference>
<protein>
    <recommendedName>
        <fullName evidence="7">C3H1-type domain-containing protein</fullName>
    </recommendedName>
</protein>
<feature type="compositionally biased region" description="Low complexity" evidence="6">
    <location>
        <begin position="196"/>
        <end position="206"/>
    </location>
</feature>
<dbReference type="GO" id="GO:0003677">
    <property type="term" value="F:DNA binding"/>
    <property type="evidence" value="ECO:0007669"/>
    <property type="project" value="UniProtKB-KW"/>
</dbReference>
<feature type="zinc finger region" description="C3H1-type" evidence="5">
    <location>
        <begin position="42"/>
        <end position="70"/>
    </location>
</feature>
<feature type="domain" description="C3H1-type" evidence="7">
    <location>
        <begin position="89"/>
        <end position="116"/>
    </location>
</feature>
<accession>A0A7J7CXF6</accession>
<dbReference type="InterPro" id="IPR036855">
    <property type="entry name" value="Znf_CCCH_sf"/>
</dbReference>
<dbReference type="PANTHER" id="PTHR12506:SF41">
    <property type="entry name" value="ZINC FINGER CCCH DOMAIN-CONTAINING PROTEIN 58"/>
    <property type="match status" value="1"/>
</dbReference>
<dbReference type="Pfam" id="PF00642">
    <property type="entry name" value="zf-CCCH"/>
    <property type="match status" value="2"/>
</dbReference>
<dbReference type="EMBL" id="JAAARO010000013">
    <property type="protein sequence ID" value="KAF5738688.1"/>
    <property type="molecule type" value="Genomic_DNA"/>
</dbReference>
<reference evidence="8 9" key="1">
    <citation type="journal article" date="2020" name="Nat. Commun.">
        <title>Genome of Tripterygium wilfordii and identification of cytochrome P450 involved in triptolide biosynthesis.</title>
        <authorList>
            <person name="Tu L."/>
            <person name="Su P."/>
            <person name="Zhang Z."/>
            <person name="Gao L."/>
            <person name="Wang J."/>
            <person name="Hu T."/>
            <person name="Zhou J."/>
            <person name="Zhang Y."/>
            <person name="Zhao Y."/>
            <person name="Liu Y."/>
            <person name="Song Y."/>
            <person name="Tong Y."/>
            <person name="Lu Y."/>
            <person name="Yang J."/>
            <person name="Xu C."/>
            <person name="Jia M."/>
            <person name="Peters R.J."/>
            <person name="Huang L."/>
            <person name="Gao W."/>
        </authorList>
    </citation>
    <scope>NUCLEOTIDE SEQUENCE [LARGE SCALE GENOMIC DNA]</scope>
    <source>
        <strain evidence="9">cv. XIE 37</strain>
        <tissue evidence="8">Leaf</tissue>
    </source>
</reference>
<keyword evidence="4" id="KW-0238">DNA-binding</keyword>
<keyword evidence="1 5" id="KW-0479">Metal-binding</keyword>
<dbReference type="InParanoid" id="A0A7J7CXF6"/>
<keyword evidence="3 5" id="KW-0862">Zinc</keyword>
<feature type="domain" description="C3H1-type" evidence="7">
    <location>
        <begin position="42"/>
        <end position="70"/>
    </location>
</feature>
<dbReference type="PANTHER" id="PTHR12506">
    <property type="entry name" value="PROTEIN PHOSPHATASE RELATED"/>
    <property type="match status" value="1"/>
</dbReference>
<feature type="zinc finger region" description="C3H1-type" evidence="5">
    <location>
        <begin position="89"/>
        <end position="116"/>
    </location>
</feature>
<dbReference type="GO" id="GO:0003729">
    <property type="term" value="F:mRNA binding"/>
    <property type="evidence" value="ECO:0007669"/>
    <property type="project" value="UniProtKB-ARBA"/>
</dbReference>
<evidence type="ECO:0000256" key="3">
    <source>
        <dbReference type="ARBA" id="ARBA00022833"/>
    </source>
</evidence>
<evidence type="ECO:0000313" key="9">
    <source>
        <dbReference type="Proteomes" id="UP000593562"/>
    </source>
</evidence>
<name>A0A7J7CXF6_TRIWF</name>
<dbReference type="Gene3D" id="4.10.1000.10">
    <property type="entry name" value="Zinc finger, CCCH-type"/>
    <property type="match status" value="1"/>
</dbReference>
<dbReference type="AlphaFoldDB" id="A0A7J7CXF6"/>
<comment type="caution">
    <text evidence="8">The sequence shown here is derived from an EMBL/GenBank/DDBJ whole genome shotgun (WGS) entry which is preliminary data.</text>
</comment>
<dbReference type="SUPFAM" id="SSF90229">
    <property type="entry name" value="CCCH zinc finger"/>
    <property type="match status" value="2"/>
</dbReference>